<protein>
    <submittedName>
        <fullName evidence="3">Putative hyperpolarization activated cyclic nucleotide-gated potassium channel</fullName>
    </submittedName>
</protein>
<dbReference type="Gene3D" id="1.10.287.70">
    <property type="match status" value="1"/>
</dbReference>
<dbReference type="EMBL" id="GFDL01004214">
    <property type="protein sequence ID" value="JAV30831.1"/>
    <property type="molecule type" value="Transcribed_RNA"/>
</dbReference>
<accession>A0A1Q3FT94</accession>
<keyword evidence="1" id="KW-0812">Transmembrane</keyword>
<dbReference type="PROSITE" id="PS51257">
    <property type="entry name" value="PROKAR_LIPOPROTEIN"/>
    <property type="match status" value="1"/>
</dbReference>
<feature type="transmembrane region" description="Helical" evidence="1">
    <location>
        <begin position="122"/>
        <end position="144"/>
    </location>
</feature>
<dbReference type="GO" id="GO:0098855">
    <property type="term" value="C:HCN channel complex"/>
    <property type="evidence" value="ECO:0007669"/>
    <property type="project" value="TreeGrafter"/>
</dbReference>
<feature type="transmembrane region" description="Helical" evidence="1">
    <location>
        <begin position="233"/>
        <end position="259"/>
    </location>
</feature>
<dbReference type="CDD" id="cd00038">
    <property type="entry name" value="CAP_ED"/>
    <property type="match status" value="1"/>
</dbReference>
<dbReference type="GO" id="GO:0003254">
    <property type="term" value="P:regulation of membrane depolarization"/>
    <property type="evidence" value="ECO:0007669"/>
    <property type="project" value="TreeGrafter"/>
</dbReference>
<evidence type="ECO:0000259" key="2">
    <source>
        <dbReference type="PROSITE" id="PS50042"/>
    </source>
</evidence>
<dbReference type="PANTHER" id="PTHR45689:SF14">
    <property type="entry name" value="CYCLIC NUCLEOTIDE-GATED CATION CHANNEL SUBUNIT A-LIKE PROTEIN"/>
    <property type="match status" value="1"/>
</dbReference>
<dbReference type="PANTHER" id="PTHR45689">
    <property type="entry name" value="I[[H]] CHANNEL, ISOFORM E"/>
    <property type="match status" value="1"/>
</dbReference>
<feature type="transmembrane region" description="Helical" evidence="1">
    <location>
        <begin position="194"/>
        <end position="212"/>
    </location>
</feature>
<dbReference type="Pfam" id="PF00027">
    <property type="entry name" value="cNMP_binding"/>
    <property type="match status" value="1"/>
</dbReference>
<dbReference type="InterPro" id="IPR051413">
    <property type="entry name" value="K/Na_HCN_channel"/>
</dbReference>
<dbReference type="PRINTS" id="PR00103">
    <property type="entry name" value="CAMPKINASE"/>
</dbReference>
<dbReference type="InterPro" id="IPR014710">
    <property type="entry name" value="RmlC-like_jellyroll"/>
</dbReference>
<dbReference type="PROSITE" id="PS50042">
    <property type="entry name" value="CNMP_BINDING_3"/>
    <property type="match status" value="1"/>
</dbReference>
<dbReference type="SUPFAM" id="SSF51206">
    <property type="entry name" value="cAMP-binding domain-like"/>
    <property type="match status" value="1"/>
</dbReference>
<dbReference type="AlphaFoldDB" id="A0A1Q3FT94"/>
<dbReference type="GO" id="GO:0005249">
    <property type="term" value="F:voltage-gated potassium channel activity"/>
    <property type="evidence" value="ECO:0007669"/>
    <property type="project" value="TreeGrafter"/>
</dbReference>
<proteinExistence type="predicted"/>
<keyword evidence="1" id="KW-0472">Membrane</keyword>
<dbReference type="Gene3D" id="1.10.287.630">
    <property type="entry name" value="Helix hairpin bin"/>
    <property type="match status" value="1"/>
</dbReference>
<evidence type="ECO:0000256" key="1">
    <source>
        <dbReference type="SAM" id="Phobius"/>
    </source>
</evidence>
<keyword evidence="3" id="KW-0406">Ion transport</keyword>
<reference evidence="3" key="1">
    <citation type="submission" date="2017-01" db="EMBL/GenBank/DDBJ databases">
        <title>A deep insight into the sialotranscriptome of adult male and female Cluex tarsalis mosquitoes.</title>
        <authorList>
            <person name="Ribeiro J.M."/>
            <person name="Moreira F."/>
            <person name="Bernard K.A."/>
            <person name="Calvo E."/>
        </authorList>
    </citation>
    <scope>NUCLEOTIDE SEQUENCE</scope>
    <source>
        <strain evidence="3">Kern County</strain>
        <tissue evidence="3">Salivary glands</tissue>
    </source>
</reference>
<feature type="transmembrane region" description="Helical" evidence="1">
    <location>
        <begin position="164"/>
        <end position="182"/>
    </location>
</feature>
<dbReference type="GO" id="GO:0035725">
    <property type="term" value="P:sodium ion transmembrane transport"/>
    <property type="evidence" value="ECO:0007669"/>
    <property type="project" value="TreeGrafter"/>
</dbReference>
<dbReference type="SMART" id="SM00100">
    <property type="entry name" value="cNMP"/>
    <property type="match status" value="1"/>
</dbReference>
<evidence type="ECO:0000313" key="3">
    <source>
        <dbReference type="EMBL" id="JAV30831.1"/>
    </source>
</evidence>
<organism evidence="3">
    <name type="scientific">Culex tarsalis</name>
    <name type="common">Encephalitis mosquito</name>
    <dbReference type="NCBI Taxonomy" id="7177"/>
    <lineage>
        <taxon>Eukaryota</taxon>
        <taxon>Metazoa</taxon>
        <taxon>Ecdysozoa</taxon>
        <taxon>Arthropoda</taxon>
        <taxon>Hexapoda</taxon>
        <taxon>Insecta</taxon>
        <taxon>Pterygota</taxon>
        <taxon>Neoptera</taxon>
        <taxon>Endopterygota</taxon>
        <taxon>Diptera</taxon>
        <taxon>Nematocera</taxon>
        <taxon>Culicoidea</taxon>
        <taxon>Culicidae</taxon>
        <taxon>Culicinae</taxon>
        <taxon>Culicini</taxon>
        <taxon>Culex</taxon>
        <taxon>Culex</taxon>
    </lineage>
</organism>
<keyword evidence="3" id="KW-0407">Ion channel</keyword>
<keyword evidence="3" id="KW-0813">Transport</keyword>
<sequence>MRDTQEGHQCILPRDSGTTLPTNQLGTTACQRIRRRLRKLFLLSPTHPDTETFFRSFAQITNENRRLVQGYPGYVIHPLSAFRKYWNMVIGTVLAVHLLLLSFVVSYLIYMDVESFPGLIRFDLVLCVILAVEIVLKFFTGFVIVDRKQIILEPKKIVYNYFKYLRVVFDLLDVVPFVLLLYKLNECYYDANPRFYLTIVLFLYAINIFRFREINRYLVIIPKLFRASENKIIIMRLIIGTIYVVHWTACVGDIVPLLAFQATDGAPEWNNTDYLVGTFLVNVFSYRYRNQNFAEAVAGYARFREYYHKVDFQLTSSRDHRFVLTKLNDALRNQTIPAMYIRAVMDTIQVTMQSSRVDLAGTSKTSDLISSFLVLCGWLWLSYILLNMIRMVISSGMSETKYEEIINELNAYAYNKRLSPAMTNKMLRHFANRYRMRYFDEEAIHNTISNNLRRSIRMETCQHLVKNVELFRDLPNALIAKVVDRLKLEIYLENDVIIQEGSYGDAMYFIASGTAGIYTVGGKEVVHLVDGAHFGEISLMKKDQKRIANVVALEVCEVYKLSYADFQVLIAPYSNLLKRMEKLADERLAKTQGTKDKLSEEDVYENFLQ</sequence>
<feature type="transmembrane region" description="Helical" evidence="1">
    <location>
        <begin position="85"/>
        <end position="110"/>
    </location>
</feature>
<dbReference type="Gene3D" id="2.60.120.10">
    <property type="entry name" value="Jelly Rolls"/>
    <property type="match status" value="1"/>
</dbReference>
<name>A0A1Q3FT94_CULTA</name>
<dbReference type="InterPro" id="IPR018490">
    <property type="entry name" value="cNMP-bd_dom_sf"/>
</dbReference>
<feature type="domain" description="Cyclic nucleotide-binding" evidence="2">
    <location>
        <begin position="470"/>
        <end position="587"/>
    </location>
</feature>
<keyword evidence="1" id="KW-1133">Transmembrane helix</keyword>
<dbReference type="InterPro" id="IPR000595">
    <property type="entry name" value="cNMP-bd_dom"/>
</dbReference>